<feature type="region of interest" description="Disordered" evidence="1">
    <location>
        <begin position="1"/>
        <end position="26"/>
    </location>
</feature>
<protein>
    <submittedName>
        <fullName evidence="2">Uncharacterized protein</fullName>
    </submittedName>
</protein>
<dbReference type="EMBL" id="BAIQ01000100">
    <property type="protein sequence ID" value="GAE17272.1"/>
    <property type="molecule type" value="Genomic_DNA"/>
</dbReference>
<evidence type="ECO:0000313" key="3">
    <source>
        <dbReference type="Proteomes" id="UP000018861"/>
    </source>
</evidence>
<dbReference type="Proteomes" id="UP000018861">
    <property type="component" value="Unassembled WGS sequence"/>
</dbReference>
<accession>W4PBX3</accession>
<reference evidence="2 3" key="1">
    <citation type="journal article" date="2014" name="Genome Announc.">
        <title>Draft Genome Sequences of Three Strains of Bacteroides pyogenes Isolated from a Cat and Swine.</title>
        <authorList>
            <person name="Sakamoto M."/>
            <person name="Oshima K."/>
            <person name="Suda W."/>
            <person name="Kitamura K."/>
            <person name="Iida T."/>
            <person name="Hattori M."/>
            <person name="Ohkuma M."/>
        </authorList>
    </citation>
    <scope>NUCLEOTIDE SEQUENCE [LARGE SCALE GENOMIC DNA]</scope>
    <source>
        <strain evidence="2 3">JCM 6292</strain>
    </source>
</reference>
<comment type="caution">
    <text evidence="2">The sequence shown here is derived from an EMBL/GenBank/DDBJ whole genome shotgun (WGS) entry which is preliminary data.</text>
</comment>
<dbReference type="AlphaFoldDB" id="W4PBX3"/>
<name>W4PBX3_9BACE</name>
<sequence>MKESKRHTINDVRRERESVTHTKEKQVYHTHDCYTEKLLLEEEKRRKASTSHT</sequence>
<proteinExistence type="predicted"/>
<evidence type="ECO:0000256" key="1">
    <source>
        <dbReference type="SAM" id="MobiDB-lite"/>
    </source>
</evidence>
<organism evidence="2 3">
    <name type="scientific">Bacteroides pyogenes JCM 6292</name>
    <dbReference type="NCBI Taxonomy" id="1235809"/>
    <lineage>
        <taxon>Bacteria</taxon>
        <taxon>Pseudomonadati</taxon>
        <taxon>Bacteroidota</taxon>
        <taxon>Bacteroidia</taxon>
        <taxon>Bacteroidales</taxon>
        <taxon>Bacteroidaceae</taxon>
        <taxon>Bacteroides</taxon>
    </lineage>
</organism>
<gene>
    <name evidence="2" type="ORF">JCM6292_3865</name>
</gene>
<evidence type="ECO:0000313" key="2">
    <source>
        <dbReference type="EMBL" id="GAE17272.1"/>
    </source>
</evidence>